<gene>
    <name evidence="2" type="ORF">TP2_11615</name>
</gene>
<dbReference type="InterPro" id="IPR010699">
    <property type="entry name" value="DUF1275"/>
</dbReference>
<keyword evidence="1" id="KW-0472">Membrane</keyword>
<evidence type="ECO:0000313" key="2">
    <source>
        <dbReference type="EMBL" id="KEO51535.1"/>
    </source>
</evidence>
<feature type="transmembrane region" description="Helical" evidence="1">
    <location>
        <begin position="186"/>
        <end position="204"/>
    </location>
</feature>
<dbReference type="RefSeq" id="WP_038078924.1">
    <property type="nucleotide sequence ID" value="NZ_AUND01000038.1"/>
</dbReference>
<organism evidence="2 3">
    <name type="scientific">Thioclava pacifica DSM 10166</name>
    <dbReference type="NCBI Taxonomy" id="1353537"/>
    <lineage>
        <taxon>Bacteria</taxon>
        <taxon>Pseudomonadati</taxon>
        <taxon>Pseudomonadota</taxon>
        <taxon>Alphaproteobacteria</taxon>
        <taxon>Rhodobacterales</taxon>
        <taxon>Paracoccaceae</taxon>
        <taxon>Thioclava</taxon>
    </lineage>
</organism>
<keyword evidence="3" id="KW-1185">Reference proteome</keyword>
<dbReference type="PANTHER" id="PTHR37314:SF4">
    <property type="entry name" value="UPF0700 TRANSMEMBRANE PROTEIN YOAK"/>
    <property type="match status" value="1"/>
</dbReference>
<dbReference type="AlphaFoldDB" id="A0A074J6K9"/>
<dbReference type="Pfam" id="PF06912">
    <property type="entry name" value="DUF1275"/>
    <property type="match status" value="1"/>
</dbReference>
<evidence type="ECO:0008006" key="4">
    <source>
        <dbReference type="Google" id="ProtNLM"/>
    </source>
</evidence>
<evidence type="ECO:0000313" key="3">
    <source>
        <dbReference type="Proteomes" id="UP000027432"/>
    </source>
</evidence>
<name>A0A074J6K9_9RHOB</name>
<dbReference type="Proteomes" id="UP000027432">
    <property type="component" value="Unassembled WGS sequence"/>
</dbReference>
<dbReference type="PANTHER" id="PTHR37314">
    <property type="entry name" value="SLR0142 PROTEIN"/>
    <property type="match status" value="1"/>
</dbReference>
<evidence type="ECO:0000256" key="1">
    <source>
        <dbReference type="SAM" id="Phobius"/>
    </source>
</evidence>
<protein>
    <recommendedName>
        <fullName evidence="4">Transmembrane protein</fullName>
    </recommendedName>
</protein>
<dbReference type="STRING" id="1353537.TP2_11615"/>
<feature type="transmembrane region" description="Helical" evidence="1">
    <location>
        <begin position="17"/>
        <end position="39"/>
    </location>
</feature>
<accession>A0A074J6K9</accession>
<keyword evidence="1" id="KW-0812">Transmembrane</keyword>
<feature type="transmembrane region" description="Helical" evidence="1">
    <location>
        <begin position="94"/>
        <end position="116"/>
    </location>
</feature>
<feature type="transmembrane region" description="Helical" evidence="1">
    <location>
        <begin position="122"/>
        <end position="139"/>
    </location>
</feature>
<comment type="caution">
    <text evidence="2">The sequence shown here is derived from an EMBL/GenBank/DDBJ whole genome shotgun (WGS) entry which is preliminary data.</text>
</comment>
<dbReference type="OrthoDB" id="270162at2"/>
<dbReference type="EMBL" id="AUND01000038">
    <property type="protein sequence ID" value="KEO51535.1"/>
    <property type="molecule type" value="Genomic_DNA"/>
</dbReference>
<proteinExistence type="predicted"/>
<dbReference type="eggNOG" id="COG3619">
    <property type="taxonomic scope" value="Bacteria"/>
</dbReference>
<keyword evidence="1" id="KW-1133">Transmembrane helix</keyword>
<feature type="transmembrane region" description="Helical" evidence="1">
    <location>
        <begin position="59"/>
        <end position="82"/>
    </location>
</feature>
<feature type="transmembrane region" description="Helical" evidence="1">
    <location>
        <begin position="210"/>
        <end position="227"/>
    </location>
</feature>
<sequence>MLIQVGQARTIAVDLRLAIWLSLVAGAVNAAGFRALGYFSANMTGNVSMASDMLALGRFAGAFWLLMLLLAFVLGAFVSGLLIAAGERRNLRGIYAFSILLEAGLLVALALLDLIWTAQAGGQLMMVGLSMLMGLQNAATTKISDAKVRTSHVSGIATDLGLELAELSRGRATLDPARRDVLLARLVLHLATLFAFFGGGISGVWGYERIGPVVFVIIAALLVLIALPELRKAYRSGESGRG</sequence>
<reference evidence="2 3" key="1">
    <citation type="submission" date="2013-07" db="EMBL/GenBank/DDBJ databases">
        <title>Thioclava pacifica DSM 10166 Genome Sequencing.</title>
        <authorList>
            <person name="Lai Q."/>
            <person name="Shao Z."/>
        </authorList>
    </citation>
    <scope>NUCLEOTIDE SEQUENCE [LARGE SCALE GENOMIC DNA]</scope>
    <source>
        <strain evidence="2 3">DSM 10166</strain>
    </source>
</reference>